<dbReference type="PANTHER" id="PTHR43124:SF3">
    <property type="entry name" value="CHLORAMPHENICOL EFFLUX PUMP RV0191"/>
    <property type="match status" value="1"/>
</dbReference>
<dbReference type="GO" id="GO:0022857">
    <property type="term" value="F:transmembrane transporter activity"/>
    <property type="evidence" value="ECO:0007669"/>
    <property type="project" value="InterPro"/>
</dbReference>
<feature type="domain" description="Major facilitator superfamily (MFS) profile" evidence="7">
    <location>
        <begin position="20"/>
        <end position="396"/>
    </location>
</feature>
<evidence type="ECO:0000256" key="6">
    <source>
        <dbReference type="SAM" id="Phobius"/>
    </source>
</evidence>
<keyword evidence="9" id="KW-1185">Reference proteome</keyword>
<dbReference type="AlphaFoldDB" id="A0A1J0W264"/>
<dbReference type="CDD" id="cd17324">
    <property type="entry name" value="MFS_NepI_like"/>
    <property type="match status" value="1"/>
</dbReference>
<comment type="subcellular location">
    <subcellularLocation>
        <location evidence="1">Cell membrane</location>
        <topology evidence="1">Multi-pass membrane protein</topology>
    </subcellularLocation>
</comment>
<dbReference type="InterPro" id="IPR011701">
    <property type="entry name" value="MFS"/>
</dbReference>
<name>A0A1J0W264_9NOCA</name>
<dbReference type="InterPro" id="IPR036259">
    <property type="entry name" value="MFS_trans_sf"/>
</dbReference>
<feature type="transmembrane region" description="Helical" evidence="6">
    <location>
        <begin position="18"/>
        <end position="37"/>
    </location>
</feature>
<dbReference type="SUPFAM" id="SSF103473">
    <property type="entry name" value="MFS general substrate transporter"/>
    <property type="match status" value="1"/>
</dbReference>
<feature type="transmembrane region" description="Helical" evidence="6">
    <location>
        <begin position="57"/>
        <end position="78"/>
    </location>
</feature>
<accession>A0A1J0W264</accession>
<dbReference type="RefSeq" id="WP_071931529.1">
    <property type="nucleotide sequence ID" value="NZ_CP018082.1"/>
</dbReference>
<organism evidence="8 9">
    <name type="scientific">Nocardia mangyaensis</name>
    <dbReference type="NCBI Taxonomy" id="2213200"/>
    <lineage>
        <taxon>Bacteria</taxon>
        <taxon>Bacillati</taxon>
        <taxon>Actinomycetota</taxon>
        <taxon>Actinomycetes</taxon>
        <taxon>Mycobacteriales</taxon>
        <taxon>Nocardiaceae</taxon>
        <taxon>Nocardia</taxon>
    </lineage>
</organism>
<feature type="transmembrane region" description="Helical" evidence="6">
    <location>
        <begin position="85"/>
        <end position="105"/>
    </location>
</feature>
<evidence type="ECO:0000256" key="2">
    <source>
        <dbReference type="ARBA" id="ARBA00022475"/>
    </source>
</evidence>
<keyword evidence="5 6" id="KW-0472">Membrane</keyword>
<feature type="transmembrane region" description="Helical" evidence="6">
    <location>
        <begin position="141"/>
        <end position="162"/>
    </location>
</feature>
<evidence type="ECO:0000256" key="3">
    <source>
        <dbReference type="ARBA" id="ARBA00022692"/>
    </source>
</evidence>
<feature type="transmembrane region" description="Helical" evidence="6">
    <location>
        <begin position="371"/>
        <end position="391"/>
    </location>
</feature>
<feature type="transmembrane region" description="Helical" evidence="6">
    <location>
        <begin position="174"/>
        <end position="194"/>
    </location>
</feature>
<dbReference type="Pfam" id="PF07690">
    <property type="entry name" value="MFS_1"/>
    <property type="match status" value="1"/>
</dbReference>
<keyword evidence="3 6" id="KW-0812">Transmembrane</keyword>
<dbReference type="KEGG" id="nsl:BOX37_15050"/>
<feature type="transmembrane region" description="Helical" evidence="6">
    <location>
        <begin position="249"/>
        <end position="274"/>
    </location>
</feature>
<evidence type="ECO:0000313" key="9">
    <source>
        <dbReference type="Proteomes" id="UP000183810"/>
    </source>
</evidence>
<dbReference type="Gene3D" id="1.20.1250.20">
    <property type="entry name" value="MFS general substrate transporter like domains"/>
    <property type="match status" value="1"/>
</dbReference>
<keyword evidence="2" id="KW-1003">Cell membrane</keyword>
<dbReference type="InterPro" id="IPR050189">
    <property type="entry name" value="MFS_Efflux_Transporters"/>
</dbReference>
<evidence type="ECO:0000256" key="5">
    <source>
        <dbReference type="ARBA" id="ARBA00023136"/>
    </source>
</evidence>
<feature type="transmembrane region" description="Helical" evidence="6">
    <location>
        <begin position="314"/>
        <end position="334"/>
    </location>
</feature>
<evidence type="ECO:0000259" key="7">
    <source>
        <dbReference type="PROSITE" id="PS50850"/>
    </source>
</evidence>
<feature type="transmembrane region" description="Helical" evidence="6">
    <location>
        <begin position="286"/>
        <end position="308"/>
    </location>
</feature>
<dbReference type="OrthoDB" id="9814237at2"/>
<evidence type="ECO:0000313" key="8">
    <source>
        <dbReference type="EMBL" id="APE38358.1"/>
    </source>
</evidence>
<dbReference type="Proteomes" id="UP000183810">
    <property type="component" value="Chromosome"/>
</dbReference>
<sequence>MTTTVLPAAPERTSPARWGAVGVLTLSTFLVVTSEMLPVGVLTPMGEGLGISPGKAGLSLTVTGLVSAVTAPIVPRLLGNLDRRIVLAAAMVLLAAANALTMVASGFGTLMLSRAVLGIGMGTVWGLASAVATRLVAPRHIALAVSFTVSGVAAASVLGVPLGTFVGNGFGWRAAFGALTAVGLVVAAGLVLVLPRLRRPEGPGDDAVSTAPRPLLRPAVVTGLVVVVLLVTAHFAAYTYVRLVLEDRAGLAANAIALLLLLYGVFGMVGNFAAGALAARRPVHTVALLAVGIGVAVTTLAVFGTAALTAGAAIALWGLAYGGLSVGAQLWMTAAAPDRIEHVTGLYVGVFTAAIAAGAFVGGLVVESAGILPLLWSAAALAAAALLAGVLGPGPKSGTVSGTAR</sequence>
<feature type="transmembrane region" description="Helical" evidence="6">
    <location>
        <begin position="346"/>
        <end position="365"/>
    </location>
</feature>
<evidence type="ECO:0000256" key="1">
    <source>
        <dbReference type="ARBA" id="ARBA00004651"/>
    </source>
</evidence>
<reference evidence="8" key="1">
    <citation type="submission" date="2016-11" db="EMBL/GenBank/DDBJ databases">
        <authorList>
            <person name="Jaros S."/>
            <person name="Januszkiewicz K."/>
            <person name="Wedrychowicz H."/>
        </authorList>
    </citation>
    <scope>NUCLEOTIDE SEQUENCE [LARGE SCALE GENOMIC DNA]</scope>
    <source>
        <strain evidence="8">Y48</strain>
    </source>
</reference>
<dbReference type="EMBL" id="CP018082">
    <property type="protein sequence ID" value="APE38358.1"/>
    <property type="molecule type" value="Genomic_DNA"/>
</dbReference>
<keyword evidence="4 6" id="KW-1133">Transmembrane helix</keyword>
<dbReference type="InterPro" id="IPR020846">
    <property type="entry name" value="MFS_dom"/>
</dbReference>
<dbReference type="PROSITE" id="PS50850">
    <property type="entry name" value="MFS"/>
    <property type="match status" value="1"/>
</dbReference>
<feature type="transmembrane region" description="Helical" evidence="6">
    <location>
        <begin position="215"/>
        <end position="237"/>
    </location>
</feature>
<evidence type="ECO:0000256" key="4">
    <source>
        <dbReference type="ARBA" id="ARBA00022989"/>
    </source>
</evidence>
<protein>
    <submittedName>
        <fullName evidence="8">MFS transporter</fullName>
    </submittedName>
</protein>
<dbReference type="GO" id="GO:0005886">
    <property type="term" value="C:plasma membrane"/>
    <property type="evidence" value="ECO:0007669"/>
    <property type="project" value="UniProtKB-SubCell"/>
</dbReference>
<dbReference type="PANTHER" id="PTHR43124">
    <property type="entry name" value="PURINE EFFLUX PUMP PBUE"/>
    <property type="match status" value="1"/>
</dbReference>
<proteinExistence type="predicted"/>
<feature type="transmembrane region" description="Helical" evidence="6">
    <location>
        <begin position="111"/>
        <end position="132"/>
    </location>
</feature>
<gene>
    <name evidence="8" type="ORF">BOX37_15050</name>
</gene>